<evidence type="ECO:0000256" key="6">
    <source>
        <dbReference type="HAMAP-Rule" id="MF_00693"/>
    </source>
</evidence>
<evidence type="ECO:0000256" key="3">
    <source>
        <dbReference type="ARBA" id="ARBA00023015"/>
    </source>
</evidence>
<evidence type="ECO:0000256" key="4">
    <source>
        <dbReference type="ARBA" id="ARBA00023125"/>
    </source>
</evidence>
<dbReference type="Proteomes" id="UP000017862">
    <property type="component" value="Chromosome"/>
</dbReference>
<comment type="subcellular location">
    <subcellularLocation>
        <location evidence="6">Cytoplasm</location>
    </subcellularLocation>
</comment>
<dbReference type="NCBIfam" id="NF009044">
    <property type="entry name" value="PRK12378.1"/>
    <property type="match status" value="1"/>
</dbReference>
<reference evidence="9 10" key="1">
    <citation type="journal article" date="2014" name="Mol. Plant Microbe Interact.">
        <title>The complete genome sequence of Candidatus Liberibacter americanus, associated with citrus Huanglongbing.</title>
        <authorList>
            <person name="Wulff N.A."/>
            <person name="Zhang S."/>
            <person name="Setubal J.C."/>
            <person name="Almeida N.F."/>
            <person name="Martins E.C."/>
            <person name="Harakava R."/>
            <person name="Kumar D."/>
            <person name="Rangel L.T."/>
            <person name="Foissac X."/>
            <person name="Bove J."/>
            <person name="Gabriel D.W."/>
        </authorList>
    </citation>
    <scope>NUCLEOTIDE SEQUENCE [LARGE SCALE GENOMIC DNA]</scope>
    <source>
        <strain evidence="9 10">Sao Paulo</strain>
    </source>
</reference>
<proteinExistence type="inferred from homology"/>
<dbReference type="AlphaFoldDB" id="U6B6B1"/>
<organism evidence="9 10">
    <name type="scientific">Candidatus Liberibacter americanus str. Sao Paulo</name>
    <dbReference type="NCBI Taxonomy" id="1261131"/>
    <lineage>
        <taxon>Bacteria</taxon>
        <taxon>Pseudomonadati</taxon>
        <taxon>Pseudomonadota</taxon>
        <taxon>Alphaproteobacteria</taxon>
        <taxon>Hyphomicrobiales</taxon>
        <taxon>Rhizobiaceae</taxon>
        <taxon>Liberibacter</taxon>
    </lineage>
</organism>
<evidence type="ECO:0000313" key="9">
    <source>
        <dbReference type="EMBL" id="AHA27411.1"/>
    </source>
</evidence>
<dbReference type="PANTHER" id="PTHR12532">
    <property type="entry name" value="TRANSLATIONAL ACTIVATOR OF CYTOCHROME C OXIDASE 1"/>
    <property type="match status" value="1"/>
</dbReference>
<dbReference type="eggNOG" id="COG0217">
    <property type="taxonomic scope" value="Bacteria"/>
</dbReference>
<feature type="domain" description="TACO1/YebC-like second and third" evidence="7">
    <location>
        <begin position="81"/>
        <end position="237"/>
    </location>
</feature>
<keyword evidence="4 6" id="KW-0238">DNA-binding</keyword>
<dbReference type="KEGG" id="lar:lam_026"/>
<sequence length="250" mass="28248">MAGHSQFKNIMHRKERKDAMKSKIFSKLSREITISAKLSGPDQLENPRLRVAIQNAKNQSMPKDNIERAIKKSSSNDLGNYINIRYEGYGPGGVAIIIETLTDNRNRTASNIRSIFTKANGSLGETGSTSHFFEQIGEITYHEKTEDAEVAMEAAIDAGANDFFAKDKDLIFYCDFENISQAYKILEKHLGEANSVKVIWKPKNLIKISNEGSARSIIKMIDNLEDDDDVQNVYYNFEIEDEIIDKIDIT</sequence>
<dbReference type="Pfam" id="PF20772">
    <property type="entry name" value="TACO1_YebC_N"/>
    <property type="match status" value="1"/>
</dbReference>
<dbReference type="NCBIfam" id="NF001030">
    <property type="entry name" value="PRK00110.1"/>
    <property type="match status" value="1"/>
</dbReference>
<dbReference type="HOGENOM" id="CLU_062974_2_2_5"/>
<name>U6B6B1_9HYPH</name>
<dbReference type="Gene3D" id="1.10.10.200">
    <property type="match status" value="1"/>
</dbReference>
<dbReference type="STRING" id="1261131.lam_026"/>
<keyword evidence="10" id="KW-1185">Reference proteome</keyword>
<evidence type="ECO:0000256" key="2">
    <source>
        <dbReference type="ARBA" id="ARBA00022490"/>
    </source>
</evidence>
<dbReference type="SUPFAM" id="SSF75625">
    <property type="entry name" value="YebC-like"/>
    <property type="match status" value="1"/>
</dbReference>
<gene>
    <name evidence="9" type="ORF">lam_026</name>
</gene>
<keyword evidence="2 6" id="KW-0963">Cytoplasm</keyword>
<dbReference type="GO" id="GO:0006355">
    <property type="term" value="P:regulation of DNA-templated transcription"/>
    <property type="evidence" value="ECO:0007669"/>
    <property type="project" value="UniProtKB-UniRule"/>
</dbReference>
<dbReference type="GO" id="GO:0005829">
    <property type="term" value="C:cytosol"/>
    <property type="evidence" value="ECO:0007669"/>
    <property type="project" value="TreeGrafter"/>
</dbReference>
<dbReference type="PATRIC" id="fig|1261131.3.peg.22"/>
<dbReference type="InterPro" id="IPR017856">
    <property type="entry name" value="Integrase-like_N"/>
</dbReference>
<feature type="domain" description="TACO1/YebC-like N-terminal" evidence="8">
    <location>
        <begin position="5"/>
        <end position="74"/>
    </location>
</feature>
<dbReference type="RefSeq" id="WP_007556642.1">
    <property type="nucleotide sequence ID" value="NC_022793.1"/>
</dbReference>
<evidence type="ECO:0000256" key="5">
    <source>
        <dbReference type="ARBA" id="ARBA00023163"/>
    </source>
</evidence>
<dbReference type="PANTHER" id="PTHR12532:SF6">
    <property type="entry name" value="TRANSCRIPTIONAL REGULATORY PROTEIN YEBC-RELATED"/>
    <property type="match status" value="1"/>
</dbReference>
<dbReference type="GO" id="GO:0003677">
    <property type="term" value="F:DNA binding"/>
    <property type="evidence" value="ECO:0007669"/>
    <property type="project" value="UniProtKB-UniRule"/>
</dbReference>
<dbReference type="Pfam" id="PF01709">
    <property type="entry name" value="Transcrip_reg"/>
    <property type="match status" value="1"/>
</dbReference>
<evidence type="ECO:0000256" key="1">
    <source>
        <dbReference type="ARBA" id="ARBA00008724"/>
    </source>
</evidence>
<evidence type="ECO:0000313" key="10">
    <source>
        <dbReference type="Proteomes" id="UP000017862"/>
    </source>
</evidence>
<evidence type="ECO:0000259" key="8">
    <source>
        <dbReference type="Pfam" id="PF20772"/>
    </source>
</evidence>
<dbReference type="Gene3D" id="3.30.70.980">
    <property type="match status" value="2"/>
</dbReference>
<dbReference type="FunFam" id="1.10.10.200:FF:000002">
    <property type="entry name" value="Probable transcriptional regulatory protein CLM62_37755"/>
    <property type="match status" value="1"/>
</dbReference>
<comment type="similarity">
    <text evidence="1 6">Belongs to the TACO1 family.</text>
</comment>
<dbReference type="InterPro" id="IPR049083">
    <property type="entry name" value="TACO1_YebC_N"/>
</dbReference>
<dbReference type="InterPro" id="IPR048300">
    <property type="entry name" value="TACO1_YebC-like_2nd/3rd_dom"/>
</dbReference>
<dbReference type="NCBIfam" id="TIGR01033">
    <property type="entry name" value="YebC/PmpR family DNA-binding transcriptional regulator"/>
    <property type="match status" value="1"/>
</dbReference>
<dbReference type="InterPro" id="IPR029072">
    <property type="entry name" value="YebC-like"/>
</dbReference>
<keyword evidence="3 6" id="KW-0805">Transcription regulation</keyword>
<dbReference type="EMBL" id="CP006604">
    <property type="protein sequence ID" value="AHA27411.1"/>
    <property type="molecule type" value="Genomic_DNA"/>
</dbReference>
<dbReference type="InterPro" id="IPR026564">
    <property type="entry name" value="Transcrip_reg_TACO1-like_dom3"/>
</dbReference>
<dbReference type="InterPro" id="IPR002876">
    <property type="entry name" value="Transcrip_reg_TACO1-like"/>
</dbReference>
<dbReference type="HAMAP" id="MF_00693">
    <property type="entry name" value="Transcrip_reg_TACO1"/>
    <property type="match status" value="1"/>
</dbReference>
<accession>U6B6B1</accession>
<keyword evidence="5 6" id="KW-0804">Transcription</keyword>
<protein>
    <recommendedName>
        <fullName evidence="6">Probable transcriptional regulatory protein lam_026</fullName>
    </recommendedName>
</protein>
<evidence type="ECO:0000259" key="7">
    <source>
        <dbReference type="Pfam" id="PF01709"/>
    </source>
</evidence>